<protein>
    <submittedName>
        <fullName evidence="7">Putative serine carboxypeptidase CPVL</fullName>
    </submittedName>
</protein>
<comment type="caution">
    <text evidence="7">The sequence shown here is derived from an EMBL/GenBank/DDBJ whole genome shotgun (WGS) entry which is preliminary data.</text>
</comment>
<dbReference type="SUPFAM" id="SSF53474">
    <property type="entry name" value="alpha/beta-Hydrolases"/>
    <property type="match status" value="1"/>
</dbReference>
<dbReference type="InterPro" id="IPR029058">
    <property type="entry name" value="AB_hydrolase_fold"/>
</dbReference>
<evidence type="ECO:0000256" key="3">
    <source>
        <dbReference type="ARBA" id="ARBA00022670"/>
    </source>
</evidence>
<evidence type="ECO:0000256" key="4">
    <source>
        <dbReference type="ARBA" id="ARBA00022729"/>
    </source>
</evidence>
<keyword evidence="4" id="KW-0732">Signal</keyword>
<dbReference type="GO" id="GO:0004185">
    <property type="term" value="F:serine-type carboxypeptidase activity"/>
    <property type="evidence" value="ECO:0007669"/>
    <property type="project" value="InterPro"/>
</dbReference>
<evidence type="ECO:0000256" key="1">
    <source>
        <dbReference type="ARBA" id="ARBA00009431"/>
    </source>
</evidence>
<sequence length="392" mass="44672">MHYHHRRRQEGWEEAPIMVWLDGGPGLSSLFSLFFMHGPFTLNADLELLPREHTCVKTLNVIYIDNPVCAGHLSASGFSYTGHIDGIPRDQVHVGSDLYSSLTQLLSMFPEIKDNNLFVAGHSYAALLSFPSPDSWRPTSEFYFITIDQYRSTSSGIVIGSGVVDPESHINYGDMMYVLGLVDEKEKRYFKAQTELALSLVRRGDLIMAQKVVGSLMGLDMGMSYYERLVGQKNTLNFVVDEDLSVETSYMEGYVSQPYVRRSLHVGNKTFHPIHILGKYFKADVMRSTKPWVEEMLNNSVKVMMYNGQLELSMPYSSHEMLARTLHWGHGEEYLHAPRQAWNVEGQLAGYVREARGLVRVSVRCAGHTGGLQQPHWMFDMFTRFMTRDTFL</sequence>
<dbReference type="Proteomes" id="UP000770661">
    <property type="component" value="Unassembled WGS sequence"/>
</dbReference>
<comment type="similarity">
    <text evidence="1">Belongs to the peptidase S10 family.</text>
</comment>
<dbReference type="PANTHER" id="PTHR11802">
    <property type="entry name" value="SERINE PROTEASE FAMILY S10 SERINE CARBOXYPEPTIDASE"/>
    <property type="match status" value="1"/>
</dbReference>
<evidence type="ECO:0000256" key="5">
    <source>
        <dbReference type="ARBA" id="ARBA00022801"/>
    </source>
</evidence>
<gene>
    <name evidence="7" type="primary">CPVL</name>
    <name evidence="7" type="ORF">GWK47_027748</name>
</gene>
<keyword evidence="8" id="KW-1185">Reference proteome</keyword>
<dbReference type="AlphaFoldDB" id="A0A8J8W940"/>
<organism evidence="7 8">
    <name type="scientific">Chionoecetes opilio</name>
    <name type="common">Atlantic snow crab</name>
    <name type="synonym">Cancer opilio</name>
    <dbReference type="NCBI Taxonomy" id="41210"/>
    <lineage>
        <taxon>Eukaryota</taxon>
        <taxon>Metazoa</taxon>
        <taxon>Ecdysozoa</taxon>
        <taxon>Arthropoda</taxon>
        <taxon>Crustacea</taxon>
        <taxon>Multicrustacea</taxon>
        <taxon>Malacostraca</taxon>
        <taxon>Eumalacostraca</taxon>
        <taxon>Eucarida</taxon>
        <taxon>Decapoda</taxon>
        <taxon>Pleocyemata</taxon>
        <taxon>Brachyura</taxon>
        <taxon>Eubrachyura</taxon>
        <taxon>Majoidea</taxon>
        <taxon>Majidae</taxon>
        <taxon>Chionoecetes</taxon>
    </lineage>
</organism>
<dbReference type="GO" id="GO:0006508">
    <property type="term" value="P:proteolysis"/>
    <property type="evidence" value="ECO:0007669"/>
    <property type="project" value="UniProtKB-KW"/>
</dbReference>
<dbReference type="Pfam" id="PF00450">
    <property type="entry name" value="Peptidase_S10"/>
    <property type="match status" value="1"/>
</dbReference>
<reference evidence="7" key="1">
    <citation type="submission" date="2020-07" db="EMBL/GenBank/DDBJ databases">
        <title>The High-quality genome of the commercially important snow crab, Chionoecetes opilio.</title>
        <authorList>
            <person name="Jeong J.-H."/>
            <person name="Ryu S."/>
        </authorList>
    </citation>
    <scope>NUCLEOTIDE SEQUENCE</scope>
    <source>
        <strain evidence="7">MADBK_172401_WGS</strain>
        <tissue evidence="7">Digestive gland</tissue>
    </source>
</reference>
<evidence type="ECO:0000313" key="7">
    <source>
        <dbReference type="EMBL" id="KAG0692775.1"/>
    </source>
</evidence>
<evidence type="ECO:0000256" key="2">
    <source>
        <dbReference type="ARBA" id="ARBA00022645"/>
    </source>
</evidence>
<dbReference type="PANTHER" id="PTHR11802:SF472">
    <property type="entry name" value="SERINE CARBOXYPEPTIDASE CPVL-RELATED"/>
    <property type="match status" value="1"/>
</dbReference>
<dbReference type="Gene3D" id="3.40.50.1820">
    <property type="entry name" value="alpha/beta hydrolase"/>
    <property type="match status" value="1"/>
</dbReference>
<keyword evidence="5" id="KW-0378">Hydrolase</keyword>
<dbReference type="InterPro" id="IPR001563">
    <property type="entry name" value="Peptidase_S10"/>
</dbReference>
<evidence type="ECO:0000313" key="8">
    <source>
        <dbReference type="Proteomes" id="UP000770661"/>
    </source>
</evidence>
<dbReference type="EMBL" id="JACEEZ010026441">
    <property type="protein sequence ID" value="KAG0692775.1"/>
    <property type="molecule type" value="Genomic_DNA"/>
</dbReference>
<name>A0A8J8W940_CHIOP</name>
<evidence type="ECO:0000256" key="6">
    <source>
        <dbReference type="ARBA" id="ARBA00023180"/>
    </source>
</evidence>
<keyword evidence="6" id="KW-0325">Glycoprotein</keyword>
<keyword evidence="3" id="KW-0645">Protease</keyword>
<keyword evidence="2 7" id="KW-0121">Carboxypeptidase</keyword>
<dbReference type="OrthoDB" id="443318at2759"/>
<proteinExistence type="inferred from homology"/>
<accession>A0A8J8W940</accession>